<evidence type="ECO:0000313" key="2">
    <source>
        <dbReference type="Proteomes" id="UP000191554"/>
    </source>
</evidence>
<reference evidence="1 2" key="1">
    <citation type="submission" date="2017-03" db="EMBL/GenBank/DDBJ databases">
        <title>Genome sequence of Clostridium hungatei DSM 14427.</title>
        <authorList>
            <person name="Poehlein A."/>
            <person name="Daniel R."/>
        </authorList>
    </citation>
    <scope>NUCLEOTIDE SEQUENCE [LARGE SCALE GENOMIC DNA]</scope>
    <source>
        <strain evidence="1 2">DSM 14427</strain>
    </source>
</reference>
<keyword evidence="2" id="KW-1185">Reference proteome</keyword>
<dbReference type="EMBL" id="MZGX01000017">
    <property type="protein sequence ID" value="OPX43490.1"/>
    <property type="molecule type" value="Genomic_DNA"/>
</dbReference>
<dbReference type="AlphaFoldDB" id="A0A1V4SHZ4"/>
<accession>A0A1V4SHZ4</accession>
<dbReference type="Proteomes" id="UP000191554">
    <property type="component" value="Unassembled WGS sequence"/>
</dbReference>
<comment type="caution">
    <text evidence="1">The sequence shown here is derived from an EMBL/GenBank/DDBJ whole genome shotgun (WGS) entry which is preliminary data.</text>
</comment>
<organism evidence="1 2">
    <name type="scientific">Ruminiclostridium hungatei</name>
    <name type="common">Clostridium hungatei</name>
    <dbReference type="NCBI Taxonomy" id="48256"/>
    <lineage>
        <taxon>Bacteria</taxon>
        <taxon>Bacillati</taxon>
        <taxon>Bacillota</taxon>
        <taxon>Clostridia</taxon>
        <taxon>Eubacteriales</taxon>
        <taxon>Oscillospiraceae</taxon>
        <taxon>Ruminiclostridium</taxon>
    </lineage>
</organism>
<dbReference type="STRING" id="48256.CLHUN_26370"/>
<dbReference type="RefSeq" id="WP_080065091.1">
    <property type="nucleotide sequence ID" value="NZ_MZGX01000017.1"/>
</dbReference>
<name>A0A1V4SHZ4_RUMHU</name>
<gene>
    <name evidence="1" type="ORF">CLHUN_26370</name>
</gene>
<protein>
    <submittedName>
        <fullName evidence="1">Uncharacterized protein</fullName>
    </submittedName>
</protein>
<sequence>MFKEGEKVYFIDTRDGIIQAAKFMENTEEGMWITISGHTVNTFVYKDTCAITVCRDSEQARDNLEAIKNNLRARLLKDNFYIRDIALRLEKTEGKLYAGIVGEILNNCNK</sequence>
<proteinExistence type="predicted"/>
<evidence type="ECO:0000313" key="1">
    <source>
        <dbReference type="EMBL" id="OPX43490.1"/>
    </source>
</evidence>
<dbReference type="OrthoDB" id="1739612at2"/>